<gene>
    <name evidence="2" type="ORF">B0T19DRAFT_432271</name>
</gene>
<keyword evidence="1" id="KW-1133">Transmembrane helix</keyword>
<feature type="non-terminal residue" evidence="2">
    <location>
        <position position="161"/>
    </location>
</feature>
<proteinExistence type="predicted"/>
<feature type="transmembrane region" description="Helical" evidence="1">
    <location>
        <begin position="21"/>
        <end position="39"/>
    </location>
</feature>
<evidence type="ECO:0000256" key="1">
    <source>
        <dbReference type="SAM" id="Phobius"/>
    </source>
</evidence>
<comment type="caution">
    <text evidence="2">The sequence shown here is derived from an EMBL/GenBank/DDBJ whole genome shotgun (WGS) entry which is preliminary data.</text>
</comment>
<evidence type="ECO:0000313" key="3">
    <source>
        <dbReference type="Proteomes" id="UP001286456"/>
    </source>
</evidence>
<dbReference type="Proteomes" id="UP001286456">
    <property type="component" value="Unassembled WGS sequence"/>
</dbReference>
<organism evidence="2 3">
    <name type="scientific">Cercophora scortea</name>
    <dbReference type="NCBI Taxonomy" id="314031"/>
    <lineage>
        <taxon>Eukaryota</taxon>
        <taxon>Fungi</taxon>
        <taxon>Dikarya</taxon>
        <taxon>Ascomycota</taxon>
        <taxon>Pezizomycotina</taxon>
        <taxon>Sordariomycetes</taxon>
        <taxon>Sordariomycetidae</taxon>
        <taxon>Sordariales</taxon>
        <taxon>Lasiosphaeriaceae</taxon>
        <taxon>Cercophora</taxon>
    </lineage>
</organism>
<keyword evidence="1" id="KW-0472">Membrane</keyword>
<keyword evidence="3" id="KW-1185">Reference proteome</keyword>
<sequence length="161" mass="18042">MDRWTISSSPSHSLSTRRISIALPGMVFVTGSGLVVAKLDTYSREQYSTVVFMRLISQSLLIPHTVHCKNSRESEVSTVKGLFGCDLDFSRFFRGDHQPPEDALDSTAACYSDPLLSIVEMDGSPDGHPRSRNDERGTYNRMRSSLLFRFNCAHCSLLTYV</sequence>
<keyword evidence="1" id="KW-0812">Transmembrane</keyword>
<dbReference type="AlphaFoldDB" id="A0AAE0IA87"/>
<name>A0AAE0IA87_9PEZI</name>
<protein>
    <submittedName>
        <fullName evidence="2">Uncharacterized protein</fullName>
    </submittedName>
</protein>
<reference evidence="2" key="1">
    <citation type="journal article" date="2023" name="Mol. Phylogenet. Evol.">
        <title>Genome-scale phylogeny and comparative genomics of the fungal order Sordariales.</title>
        <authorList>
            <person name="Hensen N."/>
            <person name="Bonometti L."/>
            <person name="Westerberg I."/>
            <person name="Brannstrom I.O."/>
            <person name="Guillou S."/>
            <person name="Cros-Aarteil S."/>
            <person name="Calhoun S."/>
            <person name="Haridas S."/>
            <person name="Kuo A."/>
            <person name="Mondo S."/>
            <person name="Pangilinan J."/>
            <person name="Riley R."/>
            <person name="LaButti K."/>
            <person name="Andreopoulos B."/>
            <person name="Lipzen A."/>
            <person name="Chen C."/>
            <person name="Yan M."/>
            <person name="Daum C."/>
            <person name="Ng V."/>
            <person name="Clum A."/>
            <person name="Steindorff A."/>
            <person name="Ohm R.A."/>
            <person name="Martin F."/>
            <person name="Silar P."/>
            <person name="Natvig D.O."/>
            <person name="Lalanne C."/>
            <person name="Gautier V."/>
            <person name="Ament-Velasquez S.L."/>
            <person name="Kruys A."/>
            <person name="Hutchinson M.I."/>
            <person name="Powell A.J."/>
            <person name="Barry K."/>
            <person name="Miller A.N."/>
            <person name="Grigoriev I.V."/>
            <person name="Debuchy R."/>
            <person name="Gladieux P."/>
            <person name="Hiltunen Thoren M."/>
            <person name="Johannesson H."/>
        </authorList>
    </citation>
    <scope>NUCLEOTIDE SEQUENCE</scope>
    <source>
        <strain evidence="2">SMH4131-1</strain>
    </source>
</reference>
<accession>A0AAE0IA87</accession>
<reference evidence="2" key="2">
    <citation type="submission" date="2023-06" db="EMBL/GenBank/DDBJ databases">
        <authorList>
            <consortium name="Lawrence Berkeley National Laboratory"/>
            <person name="Haridas S."/>
            <person name="Hensen N."/>
            <person name="Bonometti L."/>
            <person name="Westerberg I."/>
            <person name="Brannstrom I.O."/>
            <person name="Guillou S."/>
            <person name="Cros-Aarteil S."/>
            <person name="Calhoun S."/>
            <person name="Kuo A."/>
            <person name="Mondo S."/>
            <person name="Pangilinan J."/>
            <person name="Riley R."/>
            <person name="Labutti K."/>
            <person name="Andreopoulos B."/>
            <person name="Lipzen A."/>
            <person name="Chen C."/>
            <person name="Yanf M."/>
            <person name="Daum C."/>
            <person name="Ng V."/>
            <person name="Clum A."/>
            <person name="Steindorff A."/>
            <person name="Ohm R."/>
            <person name="Martin F."/>
            <person name="Silar P."/>
            <person name="Natvig D."/>
            <person name="Lalanne C."/>
            <person name="Gautier V."/>
            <person name="Ament-Velasquez S.L."/>
            <person name="Kruys A."/>
            <person name="Hutchinson M.I."/>
            <person name="Powell A.J."/>
            <person name="Barry K."/>
            <person name="Miller A.N."/>
            <person name="Grigoriev I.V."/>
            <person name="Debuchy R."/>
            <person name="Gladieux P."/>
            <person name="Thoren M.H."/>
            <person name="Johannesson H."/>
        </authorList>
    </citation>
    <scope>NUCLEOTIDE SEQUENCE</scope>
    <source>
        <strain evidence="2">SMH4131-1</strain>
    </source>
</reference>
<dbReference type="EMBL" id="JAUEPO010000005">
    <property type="protein sequence ID" value="KAK3321414.1"/>
    <property type="molecule type" value="Genomic_DNA"/>
</dbReference>
<evidence type="ECO:0000313" key="2">
    <source>
        <dbReference type="EMBL" id="KAK3321414.1"/>
    </source>
</evidence>